<proteinExistence type="predicted"/>
<gene>
    <name evidence="1" type="ORF">L3X38_040092</name>
</gene>
<keyword evidence="2" id="KW-1185">Reference proteome</keyword>
<reference evidence="1 2" key="1">
    <citation type="journal article" date="2022" name="G3 (Bethesda)">
        <title>Whole-genome sequence and methylome profiling of the almond [Prunus dulcis (Mill.) D.A. Webb] cultivar 'Nonpareil'.</title>
        <authorList>
            <person name="D'Amico-Willman K.M."/>
            <person name="Ouma W.Z."/>
            <person name="Meulia T."/>
            <person name="Sideli G.M."/>
            <person name="Gradziel T.M."/>
            <person name="Fresnedo-Ramirez J."/>
        </authorList>
    </citation>
    <scope>NUCLEOTIDE SEQUENCE [LARGE SCALE GENOMIC DNA]</scope>
    <source>
        <strain evidence="1">Clone GOH B32 T37-40</strain>
    </source>
</reference>
<evidence type="ECO:0000313" key="1">
    <source>
        <dbReference type="EMBL" id="KAI5320384.1"/>
    </source>
</evidence>
<comment type="caution">
    <text evidence="1">The sequence shown here is derived from an EMBL/GenBank/DDBJ whole genome shotgun (WGS) entry which is preliminary data.</text>
</comment>
<protein>
    <submittedName>
        <fullName evidence="1">Uncharacterized protein</fullName>
    </submittedName>
</protein>
<dbReference type="EMBL" id="JAJFAZ020000007">
    <property type="protein sequence ID" value="KAI5320384.1"/>
    <property type="molecule type" value="Genomic_DNA"/>
</dbReference>
<name>A0AAD4V8C6_PRUDU</name>
<dbReference type="AlphaFoldDB" id="A0AAD4V8C6"/>
<sequence>MTKGWLHRNTMKQKGHFSKYLLLPLPKSEFSRIIISWHWQSSSSSFSCGTHEPTLDQSLKRSLLASHIQDIEVLLKTSG</sequence>
<evidence type="ECO:0000313" key="2">
    <source>
        <dbReference type="Proteomes" id="UP001054821"/>
    </source>
</evidence>
<accession>A0AAD4V8C6</accession>
<dbReference type="Proteomes" id="UP001054821">
    <property type="component" value="Chromosome 7"/>
</dbReference>
<organism evidence="1 2">
    <name type="scientific">Prunus dulcis</name>
    <name type="common">Almond</name>
    <name type="synonym">Amygdalus dulcis</name>
    <dbReference type="NCBI Taxonomy" id="3755"/>
    <lineage>
        <taxon>Eukaryota</taxon>
        <taxon>Viridiplantae</taxon>
        <taxon>Streptophyta</taxon>
        <taxon>Embryophyta</taxon>
        <taxon>Tracheophyta</taxon>
        <taxon>Spermatophyta</taxon>
        <taxon>Magnoliopsida</taxon>
        <taxon>eudicotyledons</taxon>
        <taxon>Gunneridae</taxon>
        <taxon>Pentapetalae</taxon>
        <taxon>rosids</taxon>
        <taxon>fabids</taxon>
        <taxon>Rosales</taxon>
        <taxon>Rosaceae</taxon>
        <taxon>Amygdaloideae</taxon>
        <taxon>Amygdaleae</taxon>
        <taxon>Prunus</taxon>
    </lineage>
</organism>